<proteinExistence type="inferred from homology"/>
<dbReference type="PIRSF" id="PIRSF015665">
    <property type="entry name" value="CHOPT"/>
    <property type="match status" value="1"/>
</dbReference>
<evidence type="ECO:0000256" key="4">
    <source>
        <dbReference type="ARBA" id="ARBA00023136"/>
    </source>
</evidence>
<dbReference type="InterPro" id="IPR048254">
    <property type="entry name" value="CDP_ALCOHOL_P_TRANSF_CS"/>
</dbReference>
<feature type="transmembrane region" description="Helical" evidence="7">
    <location>
        <begin position="324"/>
        <end position="349"/>
    </location>
</feature>
<evidence type="ECO:0008006" key="10">
    <source>
        <dbReference type="Google" id="ProtNLM"/>
    </source>
</evidence>
<keyword evidence="9" id="KW-1185">Reference proteome</keyword>
<dbReference type="Pfam" id="PF01066">
    <property type="entry name" value="CDP-OH_P_transf"/>
    <property type="match status" value="1"/>
</dbReference>
<feature type="region of interest" description="Disordered" evidence="6">
    <location>
        <begin position="382"/>
        <end position="406"/>
    </location>
</feature>
<dbReference type="InterPro" id="IPR000462">
    <property type="entry name" value="CDP-OH_P_trans"/>
</dbReference>
<comment type="similarity">
    <text evidence="2 5">Belongs to the CDP-alcohol phosphatidyltransferase class-I family.</text>
</comment>
<feature type="transmembrane region" description="Helical" evidence="7">
    <location>
        <begin position="205"/>
        <end position="228"/>
    </location>
</feature>
<reference evidence="8 9" key="1">
    <citation type="submission" date="2024-04" db="EMBL/GenBank/DDBJ databases">
        <title>Tritrichomonas musculus Genome.</title>
        <authorList>
            <person name="Alves-Ferreira E."/>
            <person name="Grigg M."/>
            <person name="Lorenzi H."/>
            <person name="Galac M."/>
        </authorList>
    </citation>
    <scope>NUCLEOTIDE SEQUENCE [LARGE SCALE GENOMIC DNA]</scope>
    <source>
        <strain evidence="8 9">EAF2021</strain>
    </source>
</reference>
<comment type="caution">
    <text evidence="8">The sequence shown here is derived from an EMBL/GenBank/DDBJ whole genome shotgun (WGS) entry which is preliminary data.</text>
</comment>
<evidence type="ECO:0000256" key="7">
    <source>
        <dbReference type="SAM" id="Phobius"/>
    </source>
</evidence>
<feature type="transmembrane region" description="Helical" evidence="7">
    <location>
        <begin position="240"/>
        <end position="261"/>
    </location>
</feature>
<feature type="transmembrane region" description="Helical" evidence="7">
    <location>
        <begin position="183"/>
        <end position="199"/>
    </location>
</feature>
<dbReference type="PANTHER" id="PTHR10414:SF37">
    <property type="entry name" value="BB IN A BOXCAR, ISOFORM C"/>
    <property type="match status" value="1"/>
</dbReference>
<keyword evidence="7" id="KW-0812">Transmembrane</keyword>
<evidence type="ECO:0000313" key="9">
    <source>
        <dbReference type="Proteomes" id="UP001470230"/>
    </source>
</evidence>
<name>A0ABR2JJQ8_9EUKA</name>
<keyword evidence="4 7" id="KW-0472">Membrane</keyword>
<accession>A0ABR2JJQ8</accession>
<dbReference type="Proteomes" id="UP001470230">
    <property type="component" value="Unassembled WGS sequence"/>
</dbReference>
<evidence type="ECO:0000256" key="1">
    <source>
        <dbReference type="ARBA" id="ARBA00004370"/>
    </source>
</evidence>
<feature type="transmembrane region" description="Helical" evidence="7">
    <location>
        <begin position="80"/>
        <end position="98"/>
    </location>
</feature>
<feature type="transmembrane region" description="Helical" evidence="7">
    <location>
        <begin position="299"/>
        <end position="318"/>
    </location>
</feature>
<feature type="transmembrane region" description="Helical" evidence="7">
    <location>
        <begin position="53"/>
        <end position="73"/>
    </location>
</feature>
<evidence type="ECO:0000256" key="2">
    <source>
        <dbReference type="ARBA" id="ARBA00010441"/>
    </source>
</evidence>
<evidence type="ECO:0000256" key="3">
    <source>
        <dbReference type="ARBA" id="ARBA00022679"/>
    </source>
</evidence>
<dbReference type="Gene3D" id="1.20.120.1760">
    <property type="match status" value="1"/>
</dbReference>
<evidence type="ECO:0000256" key="5">
    <source>
        <dbReference type="RuleBase" id="RU003750"/>
    </source>
</evidence>
<keyword evidence="3 5" id="KW-0808">Transferase</keyword>
<protein>
    <recommendedName>
        <fullName evidence="10">CDP-alcohol phosphatidyltransferase family protein</fullName>
    </recommendedName>
</protein>
<dbReference type="InterPro" id="IPR014472">
    <property type="entry name" value="CHOPT"/>
</dbReference>
<feature type="transmembrane region" description="Helical" evidence="7">
    <location>
        <begin position="145"/>
        <end position="163"/>
    </location>
</feature>
<evidence type="ECO:0000313" key="8">
    <source>
        <dbReference type="EMBL" id="KAK8878098.1"/>
    </source>
</evidence>
<dbReference type="PROSITE" id="PS00379">
    <property type="entry name" value="CDP_ALCOHOL_P_TRANSF"/>
    <property type="match status" value="1"/>
</dbReference>
<keyword evidence="7" id="KW-1133">Transmembrane helix</keyword>
<gene>
    <name evidence="8" type="ORF">M9Y10_004861</name>
</gene>
<evidence type="ECO:0000256" key="6">
    <source>
        <dbReference type="SAM" id="MobiDB-lite"/>
    </source>
</evidence>
<sequence>MIYLDGFFTPEEIENAKKYKYNGKDDSICVKLFLRKYWDFLINYVPLKIAPNLITLIGFSFEVVSFLISFIISHAASRPLPWWVCIFNGISLHIYQTLDNLDGRQARRTGSSSPLGQFFDHGCDAITGVFEMMKVVMSFSMGNTIESYVFVMLMATGFFFTSWEEYNRHAFYLGYINGPDEGLLFLAICHVLAGIFPSFKNIANFTLIQIGFVISASSTILPIIYNVCKHIINDIEKVKQAVISLIPALITISISLVSLFSDHSPISISYYIITSSLVLQYQSQMTIVAFLTLKPAIKLFDYTIGAIWLFMAIPILISSLNEGYYYWCFLTILIIGIMIYFDLGVIFGFSNGLQIPVLTLKDKSDEMPDVLSINPEGLAIEEEEEDKNEGQAVNSNLFSESKDDEA</sequence>
<dbReference type="EMBL" id="JAPFFF010000011">
    <property type="protein sequence ID" value="KAK8878098.1"/>
    <property type="molecule type" value="Genomic_DNA"/>
</dbReference>
<dbReference type="PANTHER" id="PTHR10414">
    <property type="entry name" value="ETHANOLAMINEPHOSPHOTRANSFERASE"/>
    <property type="match status" value="1"/>
</dbReference>
<dbReference type="InterPro" id="IPR043130">
    <property type="entry name" value="CDP-OH_PTrfase_TM_dom"/>
</dbReference>
<comment type="subcellular location">
    <subcellularLocation>
        <location evidence="1">Membrane</location>
    </subcellularLocation>
</comment>
<organism evidence="8 9">
    <name type="scientific">Tritrichomonas musculus</name>
    <dbReference type="NCBI Taxonomy" id="1915356"/>
    <lineage>
        <taxon>Eukaryota</taxon>
        <taxon>Metamonada</taxon>
        <taxon>Parabasalia</taxon>
        <taxon>Tritrichomonadida</taxon>
        <taxon>Tritrichomonadidae</taxon>
        <taxon>Tritrichomonas</taxon>
    </lineage>
</organism>